<name>A0A3P1BCJ7_9BACT</name>
<dbReference type="InterPro" id="IPR026444">
    <property type="entry name" value="Secre_tail"/>
</dbReference>
<dbReference type="Proteomes" id="UP000271925">
    <property type="component" value="Unassembled WGS sequence"/>
</dbReference>
<organism evidence="3 4">
    <name type="scientific">Larkinella rosea</name>
    <dbReference type="NCBI Taxonomy" id="2025312"/>
    <lineage>
        <taxon>Bacteria</taxon>
        <taxon>Pseudomonadati</taxon>
        <taxon>Bacteroidota</taxon>
        <taxon>Cytophagia</taxon>
        <taxon>Cytophagales</taxon>
        <taxon>Spirosomataceae</taxon>
        <taxon>Larkinella</taxon>
    </lineage>
</organism>
<proteinExistence type="predicted"/>
<dbReference type="SUPFAM" id="SSF49313">
    <property type="entry name" value="Cadherin-like"/>
    <property type="match status" value="1"/>
</dbReference>
<gene>
    <name evidence="3" type="ORF">EHT25_27645</name>
</gene>
<dbReference type="InterPro" id="IPR015919">
    <property type="entry name" value="Cadherin-like_sf"/>
</dbReference>
<accession>A0A3P1BCJ7</accession>
<reference evidence="3 4" key="1">
    <citation type="submission" date="2018-11" db="EMBL/GenBank/DDBJ databases">
        <authorList>
            <person name="Zhou Z."/>
            <person name="Wang G."/>
        </authorList>
    </citation>
    <scope>NUCLEOTIDE SEQUENCE [LARGE SCALE GENOMIC DNA]</scope>
    <source>
        <strain evidence="3 4">KCTC52004</strain>
    </source>
</reference>
<evidence type="ECO:0000313" key="4">
    <source>
        <dbReference type="Proteomes" id="UP000271925"/>
    </source>
</evidence>
<feature type="domain" description="Dystroglycan-type cadherin-like" evidence="2">
    <location>
        <begin position="1402"/>
        <end position="1492"/>
    </location>
</feature>
<dbReference type="InterPro" id="IPR006644">
    <property type="entry name" value="Cadg"/>
</dbReference>
<keyword evidence="1" id="KW-0732">Signal</keyword>
<dbReference type="GO" id="GO:0016020">
    <property type="term" value="C:membrane"/>
    <property type="evidence" value="ECO:0007669"/>
    <property type="project" value="InterPro"/>
</dbReference>
<evidence type="ECO:0000256" key="1">
    <source>
        <dbReference type="SAM" id="SignalP"/>
    </source>
</evidence>
<dbReference type="EMBL" id="RQJO01000015">
    <property type="protein sequence ID" value="RRA98769.1"/>
    <property type="molecule type" value="Genomic_DNA"/>
</dbReference>
<evidence type="ECO:0000259" key="2">
    <source>
        <dbReference type="SMART" id="SM00736"/>
    </source>
</evidence>
<sequence length="1691" mass="173597">MRKQLLLIRNTIICAINARRFWLVFPMLVLVAGSAVAQTTWTGTTSTAWNDPGNWSAGVPDAADDVTIPDVTNDPVISTTDAVARSVSIEPNALLTINASGNLTINGSAAYTAPFDFTAGLNNRGTVDNSGNLTLGETASVGMFAIINQGSFTNKTGGQIHIDRSTDTGIYNASGTFTNDADITIGELAEIGLHGIWNDATFHHTGGILRIDRSSLRAMMNNADESKSITATFTNSATITIGASTTVGSEGIENRGTFTNNAGGAITIDRTGENGLYHASGTFTNAADITIGATESVGANGLSSWGTFNNNTNSHIRIDRATDFGLLHASGTFTNAASIVIGGVAGGGVTGLENRATFNNQTGGVIQIDRTGNLGFHHFSGTFTNDAAITIGATESVGRYGFWNRGTFNNNASGDIRIDHVIPQSGERRPTGFTHASGDFTNSGDITIGGVANPGEVGLLSQATFTNNSGSDIKIDRTTMTALETSGGSFVNAASITVGAVAAVGKYGLALSGPFSNTLGGNIQVDRSTETAVYAQSLVSNAGVITIGASETVGKYGIENLSSFRNSTGGKIAIDRSSYIAIVNLTGTFNNDADIIIGGVASVGTYGVSNQKVFNNNAGGKITIDRTTDTGIYQLKDTFTNSATITIGASESVGVHGIFNESTFLNNAGGAIQIDRTTTAGLRNFKGTFTNEAAITLGAGASVGTYGVYNQAVFNNNAGGTIRIDRSTDTGLFNPTGDVTNAADITIGATASVGAYGLQNNGNFNNHTDGHIRIDRSTDTGLYHAGGSFTNTAGITIGASGNVGGHGIFNGSTFSNNAGGNLQIDRATLAGLRNFTGSFTNAAGVTIGATASVGSYGIYNQTVFTNQSGGEITINNAGSGVYLQANTFANAGTVTIGASQNVTTLLTQEGAGNFSNNTAGTFKGTGTIAASTFTNAGGMVSPGYSPGKLTFDESKDFSNSILAIEVNGTATSGVNFDQIVVNGTATLGGTLSLSVGYAPANGDEVPILTAQTVSGTFNSVTGLPANWTVVYTANSVKLTYAGANPAPGLSGFAASSESVCVGNPVTFTATVGNVTGSYAYTLTNGSNPVTGTTSDNPFSQTLAVSGSGAQSFTLTINANGQSATAVSGLTVQALPTATISPSSATLTCASPSVSLTASGGNSYRWDDNSTNAIRTVTSATTYSVTVTNGNGCSASTTVLVSGNATAPPVPNLTSTTVAQGSPTVTLTASNCTGTLSWNGPGSTSGTGSIIVSTATPGTFVFQATCTANSCTSEPVSVTVAVTAPTVSGSFDGFIYGADCSTFRGWVWDRNKPNTAITVDILDGSTVITTLPADQFRQDLLDAGKGNGKHAFIWSIPDHLKNGEPHSLSARVTGNGFVLKDSPKALICQVNPSGGNKPPKAPTPTVLIAPVVAQVGVPFSATLVAFTDPEGGTLSYGLTGLPDDLGLQMTNRVISGTPTRSGTFVLTYRATDDQGASNSVSFNLTVNPAETTVTGSFDGYLDKLDCGGIRGWVWDRNKPNTPLTVEFYLETSPGTVTVLGSTLANIYRPDLKDAGKGNGAHAYNFSPPGSVTNGIMVYARVQGSSFQLKGSPKTYQCAPARLSAEEKPALQVTVLGNPIVQNEVEFEIRGAEGQPLQFQLTDASGRLVSTRQIDSAKNIEHQTLSVENQSAGLFFLRVESGQKRVTLKIQKP</sequence>
<dbReference type="OrthoDB" id="972285at2"/>
<feature type="chain" id="PRO_5017928366" evidence="1">
    <location>
        <begin position="38"/>
        <end position="1691"/>
    </location>
</feature>
<dbReference type="SMART" id="SM00736">
    <property type="entry name" value="CADG"/>
    <property type="match status" value="1"/>
</dbReference>
<evidence type="ECO:0000313" key="3">
    <source>
        <dbReference type="EMBL" id="RRA98769.1"/>
    </source>
</evidence>
<protein>
    <submittedName>
        <fullName evidence="3">T9SS C-terminal target domain-containing protein</fullName>
    </submittedName>
</protein>
<dbReference type="GO" id="GO:0005509">
    <property type="term" value="F:calcium ion binding"/>
    <property type="evidence" value="ECO:0007669"/>
    <property type="project" value="InterPro"/>
</dbReference>
<dbReference type="InterPro" id="IPR013783">
    <property type="entry name" value="Ig-like_fold"/>
</dbReference>
<dbReference type="NCBIfam" id="TIGR04183">
    <property type="entry name" value="Por_Secre_tail"/>
    <property type="match status" value="1"/>
</dbReference>
<keyword evidence="4" id="KW-1185">Reference proteome</keyword>
<dbReference type="Pfam" id="PF05345">
    <property type="entry name" value="He_PIG"/>
    <property type="match status" value="1"/>
</dbReference>
<feature type="signal peptide" evidence="1">
    <location>
        <begin position="1"/>
        <end position="37"/>
    </location>
</feature>
<dbReference type="Gene3D" id="2.60.40.10">
    <property type="entry name" value="Immunoglobulins"/>
    <property type="match status" value="1"/>
</dbReference>
<comment type="caution">
    <text evidence="3">The sequence shown here is derived from an EMBL/GenBank/DDBJ whole genome shotgun (WGS) entry which is preliminary data.</text>
</comment>